<evidence type="ECO:0000313" key="1">
    <source>
        <dbReference type="EMBL" id="VVE16500.1"/>
    </source>
</evidence>
<protein>
    <submittedName>
        <fullName evidence="1">Uncharacterized protein</fullName>
    </submittedName>
</protein>
<organism evidence="1 2">
    <name type="scientific">Pandoraea cepalis</name>
    <dbReference type="NCBI Taxonomy" id="2508294"/>
    <lineage>
        <taxon>Bacteria</taxon>
        <taxon>Pseudomonadati</taxon>
        <taxon>Pseudomonadota</taxon>
        <taxon>Betaproteobacteria</taxon>
        <taxon>Burkholderiales</taxon>
        <taxon>Burkholderiaceae</taxon>
        <taxon>Pandoraea</taxon>
    </lineage>
</organism>
<sequence length="110" mass="12031">MNTQAIEHVEAASANVEAGVTVSVIAWMSAAGWSFEWFYSSFKAEELFGQAKVDCEDRNECGTRVVLCDVEVSSYETASEEIEAHLDQILAGASTYPAPDARLKADRTLH</sequence>
<dbReference type="Proteomes" id="UP000396788">
    <property type="component" value="Unassembled WGS sequence"/>
</dbReference>
<gene>
    <name evidence="1" type="ORF">PCE31107_02922</name>
</gene>
<name>A0A5E4VZQ6_9BURK</name>
<dbReference type="AlphaFoldDB" id="A0A5E4VZQ6"/>
<dbReference type="RefSeq" id="WP_150609312.1">
    <property type="nucleotide sequence ID" value="NZ_CABPRY010000006.1"/>
</dbReference>
<dbReference type="EMBL" id="CABPRY010000006">
    <property type="protein sequence ID" value="VVE16500.1"/>
    <property type="molecule type" value="Genomic_DNA"/>
</dbReference>
<proteinExistence type="predicted"/>
<evidence type="ECO:0000313" key="2">
    <source>
        <dbReference type="Proteomes" id="UP000396788"/>
    </source>
</evidence>
<accession>A0A5E4VZQ6</accession>
<reference evidence="1 2" key="1">
    <citation type="submission" date="2019-08" db="EMBL/GenBank/DDBJ databases">
        <authorList>
            <person name="Peeters C."/>
        </authorList>
    </citation>
    <scope>NUCLEOTIDE SEQUENCE [LARGE SCALE GENOMIC DNA]</scope>
    <source>
        <strain evidence="1 2">LMG 31107</strain>
    </source>
</reference>